<dbReference type="Gene3D" id="3.40.50.720">
    <property type="entry name" value="NAD(P)-binding Rossmann-like Domain"/>
    <property type="match status" value="1"/>
</dbReference>
<evidence type="ECO:0000259" key="4">
    <source>
        <dbReference type="Pfam" id="PF05368"/>
    </source>
</evidence>
<dbReference type="AlphaFoldDB" id="A0A1C1CLT6"/>
<dbReference type="OrthoDB" id="10000533at2759"/>
<proteinExistence type="inferred from homology"/>
<dbReference type="Pfam" id="PF05368">
    <property type="entry name" value="NmrA"/>
    <property type="match status" value="1"/>
</dbReference>
<evidence type="ECO:0000256" key="1">
    <source>
        <dbReference type="ARBA" id="ARBA00005725"/>
    </source>
</evidence>
<dbReference type="InterPro" id="IPR008030">
    <property type="entry name" value="NmrA-like"/>
</dbReference>
<dbReference type="SUPFAM" id="SSF51735">
    <property type="entry name" value="NAD(P)-binding Rossmann-fold domains"/>
    <property type="match status" value="1"/>
</dbReference>
<dbReference type="VEuPathDB" id="FungiDB:CLCR_04976"/>
<evidence type="ECO:0000313" key="6">
    <source>
        <dbReference type="Proteomes" id="UP000094526"/>
    </source>
</evidence>
<dbReference type="InterPro" id="IPR036291">
    <property type="entry name" value="NAD(P)-bd_dom_sf"/>
</dbReference>
<evidence type="ECO:0000256" key="3">
    <source>
        <dbReference type="ARBA" id="ARBA00023002"/>
    </source>
</evidence>
<dbReference type="GO" id="GO:0016491">
    <property type="term" value="F:oxidoreductase activity"/>
    <property type="evidence" value="ECO:0007669"/>
    <property type="project" value="UniProtKB-KW"/>
</dbReference>
<protein>
    <submittedName>
        <fullName evidence="5">NmrA-like family protein</fullName>
    </submittedName>
</protein>
<comment type="similarity">
    <text evidence="1">Belongs to the NmrA-type oxidoreductase family. Isoflavone reductase subfamily.</text>
</comment>
<dbReference type="PANTHER" id="PTHR47706">
    <property type="entry name" value="NMRA-LIKE FAMILY PROTEIN"/>
    <property type="match status" value="1"/>
</dbReference>
<comment type="caution">
    <text evidence="5">The sequence shown here is derived from an EMBL/GenBank/DDBJ whole genome shotgun (WGS) entry which is preliminary data.</text>
</comment>
<evidence type="ECO:0000256" key="2">
    <source>
        <dbReference type="ARBA" id="ARBA00022857"/>
    </source>
</evidence>
<evidence type="ECO:0000313" key="5">
    <source>
        <dbReference type="EMBL" id="OCT49457.1"/>
    </source>
</evidence>
<accession>A0A1C1CLT6</accession>
<sequence length="308" mass="34663">MVTVAVAGGLGHIGHSIVAALKESPKHRVIVLAREVEPDPDAEAPVFKAHYESIEELTKVLVDNDVHTVISAIKVLNEDAGRAEMNLVKAASNAGCTQRFIASDWGFPIPEGAVLPQQTLRDANCAVLRGSGLEWTRFYNGFLLDYYGIPHIKTHMDPCPFVVDMEHKVVALPGTGNDRMTWTYSVDLARFVVASLDLPKWEEVTYCYGDKMTWKEFLSLAEEARGTKFTVTYDDVQMLEQGRVTELPSQKILYQYAPRSLLEPMFAQFELFITRGCFDLPEHKRLNQVFPEIKVTGVKEMLSVWRGR</sequence>
<keyword evidence="2" id="KW-0521">NADP</keyword>
<dbReference type="InterPro" id="IPR051609">
    <property type="entry name" value="NmrA/Isoflavone_reductase-like"/>
</dbReference>
<keyword evidence="6" id="KW-1185">Reference proteome</keyword>
<gene>
    <name evidence="5" type="ORF">CLCR_04976</name>
</gene>
<keyword evidence="3" id="KW-0560">Oxidoreductase</keyword>
<reference evidence="6" key="1">
    <citation type="submission" date="2015-07" db="EMBL/GenBank/DDBJ databases">
        <authorList>
            <person name="Teixeira M.M."/>
            <person name="Souza R.C."/>
            <person name="Almeida L.G."/>
            <person name="Vicente V.A."/>
            <person name="de Hoog S."/>
            <person name="Bocca A.L."/>
            <person name="de Almeida S.R."/>
            <person name="Vasconcelos A.T."/>
            <person name="Felipe M.S."/>
        </authorList>
    </citation>
    <scope>NUCLEOTIDE SEQUENCE [LARGE SCALE GENOMIC DNA]</scope>
    <source>
        <strain evidence="6">KSF</strain>
    </source>
</reference>
<name>A0A1C1CLT6_9EURO</name>
<organism evidence="5 6">
    <name type="scientific">Cladophialophora carrionii</name>
    <dbReference type="NCBI Taxonomy" id="86049"/>
    <lineage>
        <taxon>Eukaryota</taxon>
        <taxon>Fungi</taxon>
        <taxon>Dikarya</taxon>
        <taxon>Ascomycota</taxon>
        <taxon>Pezizomycotina</taxon>
        <taxon>Eurotiomycetes</taxon>
        <taxon>Chaetothyriomycetidae</taxon>
        <taxon>Chaetothyriales</taxon>
        <taxon>Herpotrichiellaceae</taxon>
        <taxon>Cladophialophora</taxon>
    </lineage>
</organism>
<feature type="domain" description="NmrA-like" evidence="4">
    <location>
        <begin position="3"/>
        <end position="241"/>
    </location>
</feature>
<dbReference type="Proteomes" id="UP000094526">
    <property type="component" value="Unassembled WGS sequence"/>
</dbReference>
<dbReference type="VEuPathDB" id="FungiDB:G647_02500"/>
<dbReference type="Gene3D" id="3.90.25.10">
    <property type="entry name" value="UDP-galactose 4-epimerase, domain 1"/>
    <property type="match status" value="1"/>
</dbReference>
<dbReference type="STRING" id="86049.A0A1C1CLT6"/>
<dbReference type="PANTHER" id="PTHR47706:SF4">
    <property type="entry name" value="NMRA-LIKE DOMAIN-CONTAINING PROTEIN"/>
    <property type="match status" value="1"/>
</dbReference>
<dbReference type="EMBL" id="LGRB01000011">
    <property type="protein sequence ID" value="OCT49457.1"/>
    <property type="molecule type" value="Genomic_DNA"/>
</dbReference>